<dbReference type="SFLD" id="SFLDS00029">
    <property type="entry name" value="Radical_SAM"/>
    <property type="match status" value="1"/>
</dbReference>
<name>A0AAD5SBP9_9FUNG</name>
<evidence type="ECO:0000313" key="14">
    <source>
        <dbReference type="Proteomes" id="UP001212841"/>
    </source>
</evidence>
<dbReference type="InterPro" id="IPR007197">
    <property type="entry name" value="rSAM"/>
</dbReference>
<comment type="caution">
    <text evidence="13">The sequence shown here is derived from an EMBL/GenBank/DDBJ whole genome shotgun (WGS) entry which is preliminary data.</text>
</comment>
<evidence type="ECO:0000256" key="11">
    <source>
        <dbReference type="ARBA" id="ARBA00023014"/>
    </source>
</evidence>
<comment type="subcellular location">
    <subcellularLocation>
        <location evidence="2">Cytoplasm</location>
    </subcellularLocation>
</comment>
<dbReference type="GO" id="GO:0005737">
    <property type="term" value="C:cytoplasm"/>
    <property type="evidence" value="ECO:0007669"/>
    <property type="project" value="UniProtKB-SubCell"/>
</dbReference>
<comment type="cofactor">
    <cofactor evidence="1">
        <name>[4Fe-4S] cluster</name>
        <dbReference type="ChEBI" id="CHEBI:49883"/>
    </cofactor>
</comment>
<keyword evidence="3" id="KW-0004">4Fe-4S</keyword>
<keyword evidence="14" id="KW-1185">Reference proteome</keyword>
<accession>A0AAD5SBP9</accession>
<dbReference type="GO" id="GO:0051539">
    <property type="term" value="F:4 iron, 4 sulfur cluster binding"/>
    <property type="evidence" value="ECO:0007669"/>
    <property type="project" value="UniProtKB-KW"/>
</dbReference>
<reference evidence="13" key="1">
    <citation type="submission" date="2020-05" db="EMBL/GenBank/DDBJ databases">
        <title>Phylogenomic resolution of chytrid fungi.</title>
        <authorList>
            <person name="Stajich J.E."/>
            <person name="Amses K."/>
            <person name="Simmons R."/>
            <person name="Seto K."/>
            <person name="Myers J."/>
            <person name="Bonds A."/>
            <person name="Quandt C.A."/>
            <person name="Barry K."/>
            <person name="Liu P."/>
            <person name="Grigoriev I."/>
            <person name="Longcore J.E."/>
            <person name="James T.Y."/>
        </authorList>
    </citation>
    <scope>NUCLEOTIDE SEQUENCE</scope>
    <source>
        <strain evidence="13">JEL0318</strain>
    </source>
</reference>
<dbReference type="Gene3D" id="3.20.20.70">
    <property type="entry name" value="Aldolase class I"/>
    <property type="match status" value="1"/>
</dbReference>
<evidence type="ECO:0000256" key="2">
    <source>
        <dbReference type="ARBA" id="ARBA00004496"/>
    </source>
</evidence>
<keyword evidence="9" id="KW-0479">Metal-binding</keyword>
<evidence type="ECO:0000256" key="4">
    <source>
        <dbReference type="ARBA" id="ARBA00022490"/>
    </source>
</evidence>
<dbReference type="Proteomes" id="UP001212841">
    <property type="component" value="Unassembled WGS sequence"/>
</dbReference>
<dbReference type="PIRSF" id="PIRSF006004">
    <property type="entry name" value="CHP00048"/>
    <property type="match status" value="1"/>
</dbReference>
<dbReference type="Pfam" id="PF04055">
    <property type="entry name" value="Radical_SAM"/>
    <property type="match status" value="1"/>
</dbReference>
<evidence type="ECO:0000256" key="9">
    <source>
        <dbReference type="ARBA" id="ARBA00022723"/>
    </source>
</evidence>
<protein>
    <recommendedName>
        <fullName evidence="12">Radical SAM core domain-containing protein</fullName>
    </recommendedName>
</protein>
<dbReference type="InterPro" id="IPR013785">
    <property type="entry name" value="Aldolase_TIM"/>
</dbReference>
<keyword evidence="11" id="KW-0411">Iron-sulfur</keyword>
<evidence type="ECO:0000256" key="6">
    <source>
        <dbReference type="ARBA" id="ARBA00022603"/>
    </source>
</evidence>
<evidence type="ECO:0000313" key="13">
    <source>
        <dbReference type="EMBL" id="KAJ3051584.1"/>
    </source>
</evidence>
<dbReference type="PROSITE" id="PS51918">
    <property type="entry name" value="RADICAL_SAM"/>
    <property type="match status" value="1"/>
</dbReference>
<keyword evidence="5" id="KW-0698">rRNA processing</keyword>
<gene>
    <name evidence="13" type="ORF">HK097_007388</name>
</gene>
<keyword evidence="6" id="KW-0489">Methyltransferase</keyword>
<sequence>MTDISKATRQQLSDHFSLDIGTVKEKLVSKDGTKKWLLNFGGKADVETVFIPMAASDDGHITGTVCVSSQVGCTLACSFCHTGTQKLLRNLTASEILGQLMHVLHDVGDFPVLKKKPKPRTVTNIGQGEPLLNPTAVFSAISTMTSPKALGLAPWRVTVSTSGVAPTIERISKELRAGLAISLHAVTDELRNELVPLNKQYPIAAVLQACRDYLSHISHENRHRRITFEYVMLKGVNDSLKDAKQLTRLIDQFPAHVNLIPFNPWPGSKYECSTSEAVEAFWKEVRRAGIECTVRTPRGQDIMAACGQLKSSTDMKVAASAI</sequence>
<keyword evidence="7" id="KW-0808">Transferase</keyword>
<dbReference type="PANTHER" id="PTHR30544:SF5">
    <property type="entry name" value="RADICAL SAM CORE DOMAIN-CONTAINING PROTEIN"/>
    <property type="match status" value="1"/>
</dbReference>
<dbReference type="InterPro" id="IPR027492">
    <property type="entry name" value="RNA_MTrfase_RlmN"/>
</dbReference>
<dbReference type="GO" id="GO:0070475">
    <property type="term" value="P:rRNA base methylation"/>
    <property type="evidence" value="ECO:0007669"/>
    <property type="project" value="InterPro"/>
</dbReference>
<evidence type="ECO:0000256" key="5">
    <source>
        <dbReference type="ARBA" id="ARBA00022552"/>
    </source>
</evidence>
<organism evidence="13 14">
    <name type="scientific">Rhizophlyctis rosea</name>
    <dbReference type="NCBI Taxonomy" id="64517"/>
    <lineage>
        <taxon>Eukaryota</taxon>
        <taxon>Fungi</taxon>
        <taxon>Fungi incertae sedis</taxon>
        <taxon>Chytridiomycota</taxon>
        <taxon>Chytridiomycota incertae sedis</taxon>
        <taxon>Chytridiomycetes</taxon>
        <taxon>Rhizophlyctidales</taxon>
        <taxon>Rhizophlyctidaceae</taxon>
        <taxon>Rhizophlyctis</taxon>
    </lineage>
</organism>
<evidence type="ECO:0000256" key="3">
    <source>
        <dbReference type="ARBA" id="ARBA00022485"/>
    </source>
</evidence>
<dbReference type="SUPFAM" id="SSF102114">
    <property type="entry name" value="Radical SAM enzymes"/>
    <property type="match status" value="1"/>
</dbReference>
<evidence type="ECO:0000256" key="7">
    <source>
        <dbReference type="ARBA" id="ARBA00022679"/>
    </source>
</evidence>
<dbReference type="InterPro" id="IPR004383">
    <property type="entry name" value="rRNA_lsu_MTrfase_RlmN/Cfr"/>
</dbReference>
<dbReference type="InterPro" id="IPR040072">
    <property type="entry name" value="Methyltransferase_A"/>
</dbReference>
<evidence type="ECO:0000256" key="8">
    <source>
        <dbReference type="ARBA" id="ARBA00022691"/>
    </source>
</evidence>
<keyword evidence="8" id="KW-0949">S-adenosyl-L-methionine</keyword>
<dbReference type="SFLD" id="SFLDG01062">
    <property type="entry name" value="methyltransferase_(Class_A)"/>
    <property type="match status" value="1"/>
</dbReference>
<evidence type="ECO:0000259" key="12">
    <source>
        <dbReference type="PROSITE" id="PS51918"/>
    </source>
</evidence>
<dbReference type="PANTHER" id="PTHR30544">
    <property type="entry name" value="23S RRNA METHYLTRANSFERASE"/>
    <property type="match status" value="1"/>
</dbReference>
<keyword evidence="4" id="KW-0963">Cytoplasm</keyword>
<proteinExistence type="predicted"/>
<keyword evidence="10" id="KW-0408">Iron</keyword>
<dbReference type="NCBIfam" id="TIGR00048">
    <property type="entry name" value="rRNA_mod_RlmN"/>
    <property type="match status" value="1"/>
</dbReference>
<dbReference type="InterPro" id="IPR058240">
    <property type="entry name" value="rSAM_sf"/>
</dbReference>
<feature type="domain" description="Radical SAM core" evidence="12">
    <location>
        <begin position="59"/>
        <end position="295"/>
    </location>
</feature>
<dbReference type="AlphaFoldDB" id="A0AAD5SBP9"/>
<dbReference type="GO" id="GO:0046872">
    <property type="term" value="F:metal ion binding"/>
    <property type="evidence" value="ECO:0007669"/>
    <property type="project" value="UniProtKB-KW"/>
</dbReference>
<evidence type="ECO:0000256" key="10">
    <source>
        <dbReference type="ARBA" id="ARBA00023004"/>
    </source>
</evidence>
<dbReference type="EMBL" id="JADGJD010000379">
    <property type="protein sequence ID" value="KAJ3051584.1"/>
    <property type="molecule type" value="Genomic_DNA"/>
</dbReference>
<dbReference type="SFLD" id="SFLDF00275">
    <property type="entry name" value="adenosine_C2_methyltransferase"/>
    <property type="match status" value="1"/>
</dbReference>
<dbReference type="GO" id="GO:0030488">
    <property type="term" value="P:tRNA methylation"/>
    <property type="evidence" value="ECO:0007669"/>
    <property type="project" value="InterPro"/>
</dbReference>
<evidence type="ECO:0000256" key="1">
    <source>
        <dbReference type="ARBA" id="ARBA00001966"/>
    </source>
</evidence>
<dbReference type="CDD" id="cd01335">
    <property type="entry name" value="Radical_SAM"/>
    <property type="match status" value="1"/>
</dbReference>
<dbReference type="GO" id="GO:0008173">
    <property type="term" value="F:RNA methyltransferase activity"/>
    <property type="evidence" value="ECO:0007669"/>
    <property type="project" value="InterPro"/>
</dbReference>